<keyword evidence="4" id="KW-1185">Reference proteome</keyword>
<dbReference type="EMBL" id="CABPSA010000002">
    <property type="protein sequence ID" value="VVD90439.1"/>
    <property type="molecule type" value="Genomic_DNA"/>
</dbReference>
<evidence type="ECO:0000313" key="1">
    <source>
        <dbReference type="EMBL" id="UVA79603.1"/>
    </source>
</evidence>
<sequence length="177" mass="19319">MKYEFTLTYKLDPADSDLDDLIERLGEARCTDALVGMGLAGHLCLDFTRNSTSAEQAMLSAISDVNRAIPSAKLVEAGPDFVGLTDAADLVGVTRQNLRKLMVMHWAAFPSPVHAGSTSIWHLALVLQFLEARRYKFGRPLIDIAVVAMQVNRAREAVLMGQPVDARFATANLGFKA</sequence>
<dbReference type="Proteomes" id="UP000343335">
    <property type="component" value="Unassembled WGS sequence"/>
</dbReference>
<evidence type="ECO:0000313" key="3">
    <source>
        <dbReference type="Proteomes" id="UP000343335"/>
    </source>
</evidence>
<accession>A0A5E4TWZ7</accession>
<evidence type="ECO:0000313" key="4">
    <source>
        <dbReference type="Proteomes" id="UP001058980"/>
    </source>
</evidence>
<organism evidence="2 3">
    <name type="scientific">Pandoraea commovens</name>
    <dbReference type="NCBI Taxonomy" id="2508289"/>
    <lineage>
        <taxon>Bacteria</taxon>
        <taxon>Pseudomonadati</taxon>
        <taxon>Pseudomonadota</taxon>
        <taxon>Betaproteobacteria</taxon>
        <taxon>Burkholderiales</taxon>
        <taxon>Burkholderiaceae</taxon>
        <taxon>Pandoraea</taxon>
    </lineage>
</organism>
<evidence type="ECO:0000313" key="2">
    <source>
        <dbReference type="EMBL" id="VVD90439.1"/>
    </source>
</evidence>
<dbReference type="GO" id="GO:0003677">
    <property type="term" value="F:DNA binding"/>
    <property type="evidence" value="ECO:0007669"/>
    <property type="project" value="UniProtKB-KW"/>
</dbReference>
<keyword evidence="1" id="KW-0238">DNA-binding</keyword>
<dbReference type="EMBL" id="CP102780">
    <property type="protein sequence ID" value="UVA79603.1"/>
    <property type="molecule type" value="Genomic_DNA"/>
</dbReference>
<dbReference type="OrthoDB" id="7860618at2"/>
<proteinExistence type="predicted"/>
<name>A0A5E4TWZ7_9BURK</name>
<reference evidence="2 3" key="1">
    <citation type="submission" date="2019-08" db="EMBL/GenBank/DDBJ databases">
        <authorList>
            <person name="Peeters C."/>
        </authorList>
    </citation>
    <scope>NUCLEOTIDE SEQUENCE [LARGE SCALE GENOMIC DNA]</scope>
    <source>
        <strain evidence="2 3">LMG 31010</strain>
    </source>
</reference>
<dbReference type="RefSeq" id="WP_150663778.1">
    <property type="nucleotide sequence ID" value="NZ_CABPSA010000002.1"/>
</dbReference>
<protein>
    <submittedName>
        <fullName evidence="1">DNA-binding protein</fullName>
    </submittedName>
</protein>
<reference evidence="1" key="2">
    <citation type="submission" date="2022-08" db="EMBL/GenBank/DDBJ databases">
        <title>Multi-unit outbreak of Pandoraea commovens among non-cystic fibrosis intensive care patients from 2019 to 2021 in Berlin, Germany.</title>
        <authorList>
            <person name="Menzel P."/>
        </authorList>
    </citation>
    <scope>NUCLEOTIDE SEQUENCE</scope>
    <source>
        <strain evidence="1">LB-19-202-79</strain>
    </source>
</reference>
<dbReference type="AlphaFoldDB" id="A0A5E4TWZ7"/>
<gene>
    <name evidence="1" type="ORF">NTU39_00735</name>
    <name evidence="2" type="ORF">PCO31010_01616</name>
</gene>
<dbReference type="Proteomes" id="UP001058980">
    <property type="component" value="Chromosome"/>
</dbReference>